<dbReference type="InterPro" id="IPR003399">
    <property type="entry name" value="Mce/MlaD"/>
</dbReference>
<proteinExistence type="predicted"/>
<evidence type="ECO:0000313" key="4">
    <source>
        <dbReference type="Proteomes" id="UP000005143"/>
    </source>
</evidence>
<keyword evidence="1" id="KW-1133">Transmembrane helix</keyword>
<keyword evidence="1" id="KW-0812">Transmembrane</keyword>
<keyword evidence="1" id="KW-0472">Membrane</keyword>
<feature type="domain" description="Mce/MlaD" evidence="2">
    <location>
        <begin position="49"/>
        <end position="126"/>
    </location>
</feature>
<evidence type="ECO:0000259" key="2">
    <source>
        <dbReference type="Pfam" id="PF02470"/>
    </source>
</evidence>
<sequence length="422" mass="46431">MKLRSDRLALELKRSRVPFLLVLFMIGCALIGGWYLFRQQKVQWFWQDTHQVKVEFDDVKGVRPNQQDVRLAGVSIGMISDAKVSPDGKAVLTLSLQKKFGDIYKNARMRLRPVTPLQDMYVSIESRGTPSTGKLEGDQVLALQRTASPVDISRVLNTFDPDTRTHLASLLNDMGKGLGDHGDELRRSFVQLAPFLQAADRLTGAMTDRRKEIARVVHNLGALTAAVNTRDKQLSSLVQVGNGTLAELAGHDSTLSATLSELPPTLQQMRTSFSDLRSAEDELDPALRGLKPVAEKLKPGLDALEQVSRDAIPALRSLQPAVKQLRPLAEDLQPTSLALKDALGRLAPTTPRLDRATQKIVPCRLAIGKFFQWTLSVLKFYDGGGAYPRGELVLGMPAFTLGKGKDPVLRRGWTCTQGGPPK</sequence>
<dbReference type="EMBL" id="AGUD01000227">
    <property type="protein sequence ID" value="EHN10309.1"/>
    <property type="molecule type" value="Genomic_DNA"/>
</dbReference>
<dbReference type="PROSITE" id="PS51257">
    <property type="entry name" value="PROKAR_LIPOPROTEIN"/>
    <property type="match status" value="1"/>
</dbReference>
<dbReference type="GO" id="GO:0005576">
    <property type="term" value="C:extracellular region"/>
    <property type="evidence" value="ECO:0007669"/>
    <property type="project" value="TreeGrafter"/>
</dbReference>
<accession>H0E7N5</accession>
<evidence type="ECO:0000313" key="3">
    <source>
        <dbReference type="EMBL" id="EHN10309.1"/>
    </source>
</evidence>
<comment type="caution">
    <text evidence="3">The sequence shown here is derived from an EMBL/GenBank/DDBJ whole genome shotgun (WGS) entry which is preliminary data.</text>
</comment>
<organism evidence="3 4">
    <name type="scientific">Patulibacter medicamentivorans</name>
    <dbReference type="NCBI Taxonomy" id="1097667"/>
    <lineage>
        <taxon>Bacteria</taxon>
        <taxon>Bacillati</taxon>
        <taxon>Actinomycetota</taxon>
        <taxon>Thermoleophilia</taxon>
        <taxon>Solirubrobacterales</taxon>
        <taxon>Patulibacteraceae</taxon>
        <taxon>Patulibacter</taxon>
    </lineage>
</organism>
<dbReference type="Pfam" id="PF02470">
    <property type="entry name" value="MlaD"/>
    <property type="match status" value="1"/>
</dbReference>
<dbReference type="PANTHER" id="PTHR33371">
    <property type="entry name" value="INTERMEMBRANE PHOSPHOLIPID TRANSPORT SYSTEM BINDING PROTEIN MLAD-RELATED"/>
    <property type="match status" value="1"/>
</dbReference>
<dbReference type="OrthoDB" id="5242258at2"/>
<name>H0E7N5_9ACTN</name>
<gene>
    <name evidence="3" type="ORF">PAI11_28390</name>
</gene>
<dbReference type="PANTHER" id="PTHR33371:SF16">
    <property type="entry name" value="MCE-FAMILY PROTEIN MCE3F"/>
    <property type="match status" value="1"/>
</dbReference>
<dbReference type="InterPro" id="IPR052336">
    <property type="entry name" value="MlaD_Phospholipid_Transporter"/>
</dbReference>
<reference evidence="3 4" key="1">
    <citation type="journal article" date="2013" name="Biodegradation">
        <title>Quantitative proteomic analysis of ibuprofen-degrading Patulibacter sp. strain I11.</title>
        <authorList>
            <person name="Almeida B."/>
            <person name="Kjeldal H."/>
            <person name="Lolas I."/>
            <person name="Knudsen A.D."/>
            <person name="Carvalho G."/>
            <person name="Nielsen K.L."/>
            <person name="Barreto Crespo M.T."/>
            <person name="Stensballe A."/>
            <person name="Nielsen J.L."/>
        </authorList>
    </citation>
    <scope>NUCLEOTIDE SEQUENCE [LARGE SCALE GENOMIC DNA]</scope>
    <source>
        <strain evidence="3 4">I11</strain>
    </source>
</reference>
<dbReference type="RefSeq" id="WP_007576341.1">
    <property type="nucleotide sequence ID" value="NZ_AGUD01000227.1"/>
</dbReference>
<dbReference type="AlphaFoldDB" id="H0E7N5"/>
<feature type="transmembrane region" description="Helical" evidence="1">
    <location>
        <begin position="20"/>
        <end position="37"/>
    </location>
</feature>
<keyword evidence="4" id="KW-1185">Reference proteome</keyword>
<protein>
    <submittedName>
        <fullName evidence="3">Mammalian cell entry</fullName>
    </submittedName>
</protein>
<evidence type="ECO:0000256" key="1">
    <source>
        <dbReference type="SAM" id="Phobius"/>
    </source>
</evidence>
<dbReference type="Proteomes" id="UP000005143">
    <property type="component" value="Unassembled WGS sequence"/>
</dbReference>